<dbReference type="InterPro" id="IPR017853">
    <property type="entry name" value="GH"/>
</dbReference>
<keyword evidence="6" id="KW-0443">Lipid metabolism</keyword>
<protein>
    <recommendedName>
        <fullName evidence="3 6">Glucosylceramidase</fullName>
        <ecNumber evidence="3 6">3.2.1.45</ecNumber>
    </recommendedName>
</protein>
<dbReference type="SUPFAM" id="SSF51445">
    <property type="entry name" value="(Trans)glycosidases"/>
    <property type="match status" value="1"/>
</dbReference>
<organism evidence="9">
    <name type="scientific">Timema cristinae</name>
    <name type="common">Walking stick</name>
    <dbReference type="NCBI Taxonomy" id="61476"/>
    <lineage>
        <taxon>Eukaryota</taxon>
        <taxon>Metazoa</taxon>
        <taxon>Ecdysozoa</taxon>
        <taxon>Arthropoda</taxon>
        <taxon>Hexapoda</taxon>
        <taxon>Insecta</taxon>
        <taxon>Pterygota</taxon>
        <taxon>Neoptera</taxon>
        <taxon>Polyneoptera</taxon>
        <taxon>Phasmatodea</taxon>
        <taxon>Timematodea</taxon>
        <taxon>Timematoidea</taxon>
        <taxon>Timematidae</taxon>
        <taxon>Timema</taxon>
    </lineage>
</organism>
<keyword evidence="6" id="KW-0326">Glycosidase</keyword>
<dbReference type="InterPro" id="IPR033452">
    <property type="entry name" value="GH30_C"/>
</dbReference>
<dbReference type="InterPro" id="IPR033453">
    <property type="entry name" value="Glyco_hydro_30_TIM-barrel"/>
</dbReference>
<feature type="domain" description="Glycosyl hydrolase family 30 beta sandwich" evidence="8">
    <location>
        <begin position="48"/>
        <end position="81"/>
    </location>
</feature>
<dbReference type="PANTHER" id="PTHR11069:SF23">
    <property type="entry name" value="LYSOSOMAL ACID GLUCOSYLCERAMIDASE"/>
    <property type="match status" value="1"/>
</dbReference>
<evidence type="ECO:0000256" key="5">
    <source>
        <dbReference type="ARBA" id="ARBA00022801"/>
    </source>
</evidence>
<evidence type="ECO:0000256" key="4">
    <source>
        <dbReference type="ARBA" id="ARBA00022729"/>
    </source>
</evidence>
<dbReference type="AlphaFoldDB" id="A0A7R9CBM3"/>
<dbReference type="InterPro" id="IPR001139">
    <property type="entry name" value="Glyco_hydro_30"/>
</dbReference>
<evidence type="ECO:0000259" key="7">
    <source>
        <dbReference type="Pfam" id="PF02055"/>
    </source>
</evidence>
<dbReference type="PANTHER" id="PTHR11069">
    <property type="entry name" value="GLUCOSYLCERAMIDASE"/>
    <property type="match status" value="1"/>
</dbReference>
<dbReference type="EC" id="3.2.1.45" evidence="3 6"/>
<proteinExistence type="inferred from homology"/>
<comment type="catalytic activity">
    <reaction evidence="1">
        <text>a beta-D-glucosyl-(1&lt;-&gt;1')-N-acylsphing-4-enine + H2O = an N-acylsphing-4-enine + D-glucose</text>
        <dbReference type="Rhea" id="RHEA:13269"/>
        <dbReference type="ChEBI" id="CHEBI:4167"/>
        <dbReference type="ChEBI" id="CHEBI:15377"/>
        <dbReference type="ChEBI" id="CHEBI:22801"/>
        <dbReference type="ChEBI" id="CHEBI:52639"/>
        <dbReference type="EC" id="3.2.1.45"/>
    </reaction>
    <physiologicalReaction direction="left-to-right" evidence="1">
        <dbReference type="Rhea" id="RHEA:13270"/>
    </physiologicalReaction>
</comment>
<evidence type="ECO:0000259" key="8">
    <source>
        <dbReference type="Pfam" id="PF17189"/>
    </source>
</evidence>
<dbReference type="GO" id="GO:0016020">
    <property type="term" value="C:membrane"/>
    <property type="evidence" value="ECO:0007669"/>
    <property type="project" value="GOC"/>
</dbReference>
<evidence type="ECO:0000313" key="9">
    <source>
        <dbReference type="EMBL" id="CAD7392698.1"/>
    </source>
</evidence>
<reference evidence="9" key="1">
    <citation type="submission" date="2020-11" db="EMBL/GenBank/DDBJ databases">
        <authorList>
            <person name="Tran Van P."/>
        </authorList>
    </citation>
    <scope>NUCLEOTIDE SEQUENCE</scope>
</reference>
<evidence type="ECO:0000256" key="2">
    <source>
        <dbReference type="ARBA" id="ARBA00005382"/>
    </source>
</evidence>
<dbReference type="GO" id="GO:0004348">
    <property type="term" value="F:glucosylceramidase activity"/>
    <property type="evidence" value="ECO:0007669"/>
    <property type="project" value="UniProtKB-EC"/>
</dbReference>
<evidence type="ECO:0000256" key="6">
    <source>
        <dbReference type="RuleBase" id="RU361188"/>
    </source>
</evidence>
<gene>
    <name evidence="9" type="ORF">TCEB3V08_LOCUS710</name>
</gene>
<keyword evidence="6" id="KW-0746">Sphingolipid metabolism</keyword>
<evidence type="ECO:0000256" key="3">
    <source>
        <dbReference type="ARBA" id="ARBA00012658"/>
    </source>
</evidence>
<dbReference type="Pfam" id="PF17189">
    <property type="entry name" value="Glyco_hydro_30C"/>
    <property type="match status" value="1"/>
</dbReference>
<keyword evidence="4" id="KW-0732">Signal</keyword>
<accession>A0A7R9CBM3</accession>
<dbReference type="Gene3D" id="3.20.20.80">
    <property type="entry name" value="Glycosidases"/>
    <property type="match status" value="1"/>
</dbReference>
<keyword evidence="5 6" id="KW-0378">Hydrolase</keyword>
<sequence length="83" mass="9117">MALDLEGGPNWANNMVDAPIIVNATADEFYKQPMFYALAHVTKFVPPGSVRIGLETDSDNGIENVAFVTPDNVTVIILLNRFH</sequence>
<evidence type="ECO:0000256" key="1">
    <source>
        <dbReference type="ARBA" id="ARBA00001013"/>
    </source>
</evidence>
<comment type="similarity">
    <text evidence="2 6">Belongs to the glycosyl hydrolase 30 family.</text>
</comment>
<name>A0A7R9CBM3_TIMCR</name>
<dbReference type="EMBL" id="OC316577">
    <property type="protein sequence ID" value="CAD7392698.1"/>
    <property type="molecule type" value="Genomic_DNA"/>
</dbReference>
<feature type="domain" description="Glycosyl hydrolase family 30 TIM-barrel" evidence="7">
    <location>
        <begin position="2"/>
        <end position="45"/>
    </location>
</feature>
<dbReference type="Pfam" id="PF02055">
    <property type="entry name" value="Glyco_hydro_30"/>
    <property type="match status" value="1"/>
</dbReference>
<dbReference type="GO" id="GO:0006680">
    <property type="term" value="P:glucosylceramide catabolic process"/>
    <property type="evidence" value="ECO:0007669"/>
    <property type="project" value="TreeGrafter"/>
</dbReference>